<dbReference type="PANTHER" id="PTHR34220">
    <property type="entry name" value="SENSOR HISTIDINE KINASE YPDA"/>
    <property type="match status" value="1"/>
</dbReference>
<keyword evidence="1" id="KW-0812">Transmembrane</keyword>
<dbReference type="InterPro" id="IPR010559">
    <property type="entry name" value="Sig_transdc_His_kin_internal"/>
</dbReference>
<feature type="transmembrane region" description="Helical" evidence="1">
    <location>
        <begin position="79"/>
        <end position="101"/>
    </location>
</feature>
<keyword evidence="1" id="KW-0472">Membrane</keyword>
<dbReference type="InterPro" id="IPR003594">
    <property type="entry name" value="HATPase_dom"/>
</dbReference>
<dbReference type="RefSeq" id="WP_249831863.1">
    <property type="nucleotide sequence ID" value="NZ_JAMGBE010000003.1"/>
</dbReference>
<feature type="transmembrane region" description="Helical" evidence="1">
    <location>
        <begin position="121"/>
        <end position="143"/>
    </location>
</feature>
<accession>A0ABT0S3C5</accession>
<dbReference type="InterPro" id="IPR036890">
    <property type="entry name" value="HATPase_C_sf"/>
</dbReference>
<evidence type="ECO:0000313" key="3">
    <source>
        <dbReference type="EMBL" id="MCL6730374.1"/>
    </source>
</evidence>
<comment type="caution">
    <text evidence="3">The sequence shown here is derived from an EMBL/GenBank/DDBJ whole genome shotgun (WGS) entry which is preliminary data.</text>
</comment>
<dbReference type="Pfam" id="PF02518">
    <property type="entry name" value="HATPase_c"/>
    <property type="match status" value="1"/>
</dbReference>
<dbReference type="SMART" id="SM00387">
    <property type="entry name" value="HATPase_c"/>
    <property type="match status" value="1"/>
</dbReference>
<evidence type="ECO:0000259" key="2">
    <source>
        <dbReference type="SMART" id="SM00387"/>
    </source>
</evidence>
<proteinExistence type="predicted"/>
<keyword evidence="3" id="KW-0418">Kinase</keyword>
<feature type="transmembrane region" description="Helical" evidence="1">
    <location>
        <begin position="44"/>
        <end position="67"/>
    </location>
</feature>
<gene>
    <name evidence="3" type="ORF">LZ538_09955</name>
</gene>
<sequence>MKFLSFTRPEIARQAAKLTLGIWAFTFVLFLMPGLVATGHVPNFVIGFILADIAVGIVLSVLLYMAAERVAEASLSTKVVVVSACVCAAAFVFSLFDSLLGGEIIRIFMSAHRIPKDVVNMTVSNFISFSWLYGLLGSVYVILQANAVMRERDVQLMEARALAQTAQLTALRLQLNPHFLFNTLNAISSLIVTGRNRHGEAMLSKLCDFLRTALAADGTGSTTLGEEFEVLQTYLEIESIRFGDRLTVDFECPAELMDLPVPNFILQPLVENAIKHAVAPTSKPVIIRVAARREGNDMVLSVSDNGGSPANTGGTGVGLANTRRRLEVEYGGKARLETMPHDQGFIAIIRLPIDADRSLTLVA</sequence>
<keyword evidence="4" id="KW-1185">Reference proteome</keyword>
<protein>
    <submittedName>
        <fullName evidence="3">Histidine kinase</fullName>
    </submittedName>
</protein>
<dbReference type="SUPFAM" id="SSF55874">
    <property type="entry name" value="ATPase domain of HSP90 chaperone/DNA topoisomerase II/histidine kinase"/>
    <property type="match status" value="1"/>
</dbReference>
<feature type="transmembrane region" description="Helical" evidence="1">
    <location>
        <begin position="20"/>
        <end position="38"/>
    </location>
</feature>
<organism evidence="3 4">
    <name type="scientific">Sphingomonas hankyongi</name>
    <dbReference type="NCBI Taxonomy" id="2908209"/>
    <lineage>
        <taxon>Bacteria</taxon>
        <taxon>Pseudomonadati</taxon>
        <taxon>Pseudomonadota</taxon>
        <taxon>Alphaproteobacteria</taxon>
        <taxon>Sphingomonadales</taxon>
        <taxon>Sphingomonadaceae</taxon>
        <taxon>Sphingomonas</taxon>
    </lineage>
</organism>
<dbReference type="InterPro" id="IPR050640">
    <property type="entry name" value="Bact_2-comp_sensor_kinase"/>
</dbReference>
<dbReference type="Pfam" id="PF06580">
    <property type="entry name" value="His_kinase"/>
    <property type="match status" value="1"/>
</dbReference>
<dbReference type="Proteomes" id="UP001165342">
    <property type="component" value="Unassembled WGS sequence"/>
</dbReference>
<name>A0ABT0S3C5_9SPHN</name>
<dbReference type="GO" id="GO:0016301">
    <property type="term" value="F:kinase activity"/>
    <property type="evidence" value="ECO:0007669"/>
    <property type="project" value="UniProtKB-KW"/>
</dbReference>
<reference evidence="3" key="1">
    <citation type="submission" date="2022-05" db="EMBL/GenBank/DDBJ databases">
        <authorList>
            <person name="Jo J.-H."/>
            <person name="Im W.-T."/>
        </authorList>
    </citation>
    <scope>NUCLEOTIDE SEQUENCE</scope>
    <source>
        <strain evidence="3">SE220</strain>
    </source>
</reference>
<dbReference type="EMBL" id="JAMGBE010000003">
    <property type="protein sequence ID" value="MCL6730374.1"/>
    <property type="molecule type" value="Genomic_DNA"/>
</dbReference>
<dbReference type="PANTHER" id="PTHR34220:SF9">
    <property type="entry name" value="SIGNAL TRANSDUCTION HISTIDINE KINASE INTERNAL REGION DOMAIN-CONTAINING PROTEIN"/>
    <property type="match status" value="1"/>
</dbReference>
<keyword evidence="3" id="KW-0808">Transferase</keyword>
<keyword evidence="1" id="KW-1133">Transmembrane helix</keyword>
<evidence type="ECO:0000256" key="1">
    <source>
        <dbReference type="SAM" id="Phobius"/>
    </source>
</evidence>
<dbReference type="Gene3D" id="3.30.565.10">
    <property type="entry name" value="Histidine kinase-like ATPase, C-terminal domain"/>
    <property type="match status" value="1"/>
</dbReference>
<evidence type="ECO:0000313" key="4">
    <source>
        <dbReference type="Proteomes" id="UP001165342"/>
    </source>
</evidence>
<feature type="domain" description="Histidine kinase/HSP90-like ATPase" evidence="2">
    <location>
        <begin position="257"/>
        <end position="355"/>
    </location>
</feature>